<name>A0A171DR04_9ACTN</name>
<keyword evidence="3" id="KW-1185">Reference proteome</keyword>
<proteinExistence type="predicted"/>
<evidence type="ECO:0000313" key="3">
    <source>
        <dbReference type="Proteomes" id="UP000077701"/>
    </source>
</evidence>
<dbReference type="EMBL" id="BDCX01000037">
    <property type="protein sequence ID" value="GAT71484.1"/>
    <property type="molecule type" value="Genomic_DNA"/>
</dbReference>
<reference evidence="3" key="2">
    <citation type="submission" date="2016-04" db="EMBL/GenBank/DDBJ databases">
        <title>Planomonospora sphaerica JCM9374 whole genome shotgun sequence.</title>
        <authorList>
            <person name="Suzuki T."/>
            <person name="Dohra H."/>
            <person name="Kodani S."/>
        </authorList>
    </citation>
    <scope>NUCLEOTIDE SEQUENCE [LARGE SCALE GENOMIC DNA]</scope>
    <source>
        <strain evidence="3">JCM 9374</strain>
    </source>
</reference>
<dbReference type="Proteomes" id="UP000077701">
    <property type="component" value="Unassembled WGS sequence"/>
</dbReference>
<organism evidence="2 3">
    <name type="scientific">Planomonospora sphaerica</name>
    <dbReference type="NCBI Taxonomy" id="161355"/>
    <lineage>
        <taxon>Bacteria</taxon>
        <taxon>Bacillati</taxon>
        <taxon>Actinomycetota</taxon>
        <taxon>Actinomycetes</taxon>
        <taxon>Streptosporangiales</taxon>
        <taxon>Streptosporangiaceae</taxon>
        <taxon>Planomonospora</taxon>
    </lineage>
</organism>
<sequence>MAADHLQQQAVPLRAGQSGDPPPQRVPVRVPFPGAHGTAGGAAYEASEQGR</sequence>
<reference evidence="2 3" key="1">
    <citation type="journal article" date="2016" name="Genome Announc.">
        <title>Draft Genome Sequence of Planomonospora sphaerica JCM9374, a Rare Actinomycete.</title>
        <authorList>
            <person name="Dohra H."/>
            <person name="Suzuki T."/>
            <person name="Inoue Y."/>
            <person name="Kodani S."/>
        </authorList>
    </citation>
    <scope>NUCLEOTIDE SEQUENCE [LARGE SCALE GENOMIC DNA]</scope>
    <source>
        <strain evidence="2 3">JCM 9374</strain>
    </source>
</reference>
<evidence type="ECO:0000313" key="2">
    <source>
        <dbReference type="EMBL" id="GAT71484.1"/>
    </source>
</evidence>
<protein>
    <submittedName>
        <fullName evidence="2">Uncharacterized protein</fullName>
    </submittedName>
</protein>
<comment type="caution">
    <text evidence="2">The sequence shown here is derived from an EMBL/GenBank/DDBJ whole genome shotgun (WGS) entry which is preliminary data.</text>
</comment>
<accession>A0A171DR04</accession>
<gene>
    <name evidence="2" type="ORF">PS9374_07175</name>
</gene>
<feature type="compositionally biased region" description="Polar residues" evidence="1">
    <location>
        <begin position="1"/>
        <end position="10"/>
    </location>
</feature>
<feature type="region of interest" description="Disordered" evidence="1">
    <location>
        <begin position="1"/>
        <end position="51"/>
    </location>
</feature>
<dbReference type="AlphaFoldDB" id="A0A171DR04"/>
<evidence type="ECO:0000256" key="1">
    <source>
        <dbReference type="SAM" id="MobiDB-lite"/>
    </source>
</evidence>